<feature type="domain" description="Phosphoribosyltransferase" evidence="3">
    <location>
        <begin position="12"/>
        <end position="140"/>
    </location>
</feature>
<sequence>MSLPENFKCVITNWDYIYRLCRKISKEVRSSGYKPDVIVALARGGWFAGRVLCDFLNLNDLISLKIEHYTGTASPGSGPKIRYPMDENMIKGKNVLIVDDISDTGKSMTFAKEYILKYGPKEVRTATLQHLMCSQSKADYVGELLDEWAWVIFPWNFMEDMCEVTGQVMAKHSLKAWTLEDIKLGLKKYHQIEPTYFEITQPGRMEEVLGEMEYRGIIRQLGDGIWEPLKH</sequence>
<dbReference type="RefSeq" id="WP_012900572.1">
    <property type="nucleotide sequence ID" value="NC_013665.1"/>
</dbReference>
<evidence type="ECO:0000313" key="5">
    <source>
        <dbReference type="Proteomes" id="UP000001882"/>
    </source>
</evidence>
<dbReference type="OrthoDB" id="4952at2157"/>
<dbReference type="EMBL" id="AP011532">
    <property type="protein sequence ID" value="BAI61894.1"/>
    <property type="molecule type" value="Genomic_DNA"/>
</dbReference>
<dbReference type="eggNOG" id="arCOG00040">
    <property type="taxonomic scope" value="Archaea"/>
</dbReference>
<protein>
    <submittedName>
        <fullName evidence="4">Purine phosphoribosyltransferase</fullName>
    </submittedName>
</protein>
<reference evidence="4 5" key="1">
    <citation type="journal article" date="2007" name="Appl. Environ. Microbiol.">
        <title>Isolation of key methanogens for global methane emission from rice paddy fields: a novel isolate affiliated with the clone cluster rice cluster I.</title>
        <authorList>
            <person name="Sakai S."/>
            <person name="Imachi H."/>
            <person name="Sekiguchi Y."/>
            <person name="Ohashi A."/>
            <person name="Harada H."/>
            <person name="Kamagata Y."/>
        </authorList>
    </citation>
    <scope>NUCLEOTIDE SEQUENCE [LARGE SCALE GENOMIC DNA]</scope>
    <source>
        <strain evidence="5">DSM 17711 / JCM 13418 / NBRC 101707 / SANAE</strain>
    </source>
</reference>
<dbReference type="Proteomes" id="UP000001882">
    <property type="component" value="Chromosome"/>
</dbReference>
<dbReference type="STRING" id="304371.MCP_1822"/>
<dbReference type="KEGG" id="mpd:MCP_1822"/>
<keyword evidence="1 4" id="KW-0328">Glycosyltransferase</keyword>
<dbReference type="GeneID" id="8681711"/>
<dbReference type="GO" id="GO:0016757">
    <property type="term" value="F:glycosyltransferase activity"/>
    <property type="evidence" value="ECO:0007669"/>
    <property type="project" value="UniProtKB-KW"/>
</dbReference>
<dbReference type="PATRIC" id="fig|304371.9.peg.1860"/>
<keyword evidence="2" id="KW-0808">Transferase</keyword>
<evidence type="ECO:0000256" key="2">
    <source>
        <dbReference type="ARBA" id="ARBA00022679"/>
    </source>
</evidence>
<evidence type="ECO:0000256" key="1">
    <source>
        <dbReference type="ARBA" id="ARBA00022676"/>
    </source>
</evidence>
<accession>D1YZM2</accession>
<name>D1YZM2_METPS</name>
<dbReference type="AlphaFoldDB" id="D1YZM2"/>
<organism evidence="4 5">
    <name type="scientific">Methanocella paludicola (strain DSM 17711 / JCM 13418 / NBRC 101707 / SANAE)</name>
    <dbReference type="NCBI Taxonomy" id="304371"/>
    <lineage>
        <taxon>Archaea</taxon>
        <taxon>Methanobacteriati</taxon>
        <taxon>Methanobacteriota</taxon>
        <taxon>Stenosarchaea group</taxon>
        <taxon>Methanomicrobia</taxon>
        <taxon>Methanocellales</taxon>
        <taxon>Methanocellaceae</taxon>
        <taxon>Methanocella</taxon>
    </lineage>
</organism>
<dbReference type="CDD" id="cd06223">
    <property type="entry name" value="PRTases_typeI"/>
    <property type="match status" value="1"/>
</dbReference>
<gene>
    <name evidence="4" type="ordered locus">MCP_1822</name>
</gene>
<dbReference type="SUPFAM" id="SSF53271">
    <property type="entry name" value="PRTase-like"/>
    <property type="match status" value="1"/>
</dbReference>
<dbReference type="InterPro" id="IPR029057">
    <property type="entry name" value="PRTase-like"/>
</dbReference>
<reference evidence="5" key="3">
    <citation type="journal article" date="2011" name="PLoS ONE">
        <title>Genome sequence of a mesophilic hydrogenotrophic methanogen Methanocella paludicola, the first cultivated representative of the order Methanocellales.</title>
        <authorList>
            <person name="Sakai S."/>
            <person name="Takaki Y."/>
            <person name="Shimamura S."/>
            <person name="Sekine M."/>
            <person name="Tajima T."/>
            <person name="Kosugi H."/>
            <person name="Ichikawa N."/>
            <person name="Tasumi E."/>
            <person name="Hiraki A.T."/>
            <person name="Shimizu A."/>
            <person name="Kato Y."/>
            <person name="Nishiko R."/>
            <person name="Mori K."/>
            <person name="Fujita N."/>
            <person name="Imachi H."/>
            <person name="Takai K."/>
        </authorList>
    </citation>
    <scope>NUCLEOTIDE SEQUENCE [LARGE SCALE GENOMIC DNA]</scope>
    <source>
        <strain evidence="5">DSM 17711 / JCM 13418 / NBRC 101707 / SANAE</strain>
    </source>
</reference>
<evidence type="ECO:0000313" key="4">
    <source>
        <dbReference type="EMBL" id="BAI61894.1"/>
    </source>
</evidence>
<dbReference type="PANTHER" id="PTHR43363">
    <property type="entry name" value="HYPOXANTHINE PHOSPHORIBOSYLTRANSFERASE"/>
    <property type="match status" value="1"/>
</dbReference>
<evidence type="ECO:0000259" key="3">
    <source>
        <dbReference type="Pfam" id="PF00156"/>
    </source>
</evidence>
<reference evidence="4 5" key="2">
    <citation type="journal article" date="2008" name="Int. J. Syst. Evol. Microbiol.">
        <title>Methanocella paludicola gen. nov., sp. nov., a methane-producing archaeon, the first isolate of the lineage 'Rice Cluster I', and proposal of the new archaeal order Methanocellales ord. nov.</title>
        <authorList>
            <person name="Sakai S."/>
            <person name="Imachi H."/>
            <person name="Hanada S."/>
            <person name="Ohashi A."/>
            <person name="Harada H."/>
            <person name="Kamagata Y."/>
        </authorList>
    </citation>
    <scope>NUCLEOTIDE SEQUENCE [LARGE SCALE GENOMIC DNA]</scope>
    <source>
        <strain evidence="5">DSM 17711 / JCM 13418 / NBRC 101707 / SANAE</strain>
    </source>
</reference>
<dbReference type="Gene3D" id="3.40.50.2020">
    <property type="match status" value="1"/>
</dbReference>
<dbReference type="InParanoid" id="D1YZM2"/>
<proteinExistence type="predicted"/>
<dbReference type="PANTHER" id="PTHR43363:SF2">
    <property type="entry name" value="PHOSPHORIBOSYLTRANSFERASE"/>
    <property type="match status" value="1"/>
</dbReference>
<dbReference type="InterPro" id="IPR000836">
    <property type="entry name" value="PRTase_dom"/>
</dbReference>
<dbReference type="Pfam" id="PF00156">
    <property type="entry name" value="Pribosyltran"/>
    <property type="match status" value="1"/>
</dbReference>
<keyword evidence="5" id="KW-1185">Reference proteome</keyword>